<keyword evidence="2" id="KW-0614">Plasmid</keyword>
<feature type="region of interest" description="Disordered" evidence="1">
    <location>
        <begin position="62"/>
        <end position="92"/>
    </location>
</feature>
<proteinExistence type="predicted"/>
<name>A0A1B3ZIM8_9SPHN</name>
<dbReference type="AlphaFoldDB" id="A0A1B3ZIM8"/>
<evidence type="ECO:0000313" key="2">
    <source>
        <dbReference type="EMBL" id="AOH87285.1"/>
    </source>
</evidence>
<geneLocation type="plasmid" evidence="3"/>
<protein>
    <submittedName>
        <fullName evidence="2">Uncharacterized protein</fullName>
    </submittedName>
</protein>
<reference evidence="2 3" key="1">
    <citation type="submission" date="2016-01" db="EMBL/GenBank/DDBJ databases">
        <title>Complete genome and mega plasmid sequence of Sphingomonas panacis DCY99 elicits systemic resistance in rice to Xanthomonas oryzae.</title>
        <authorList>
            <person name="Kim Y.J."/>
            <person name="Yang D.C."/>
            <person name="Sing P."/>
        </authorList>
    </citation>
    <scope>NUCLEOTIDE SEQUENCE [LARGE SCALE GENOMIC DNA]</scope>
    <source>
        <strain evidence="2 3">DCY99</strain>
        <plasmid evidence="3">Plasmid</plasmid>
    </source>
</reference>
<dbReference type="EMBL" id="CP014169">
    <property type="protein sequence ID" value="AOH87285.1"/>
    <property type="molecule type" value="Genomic_DNA"/>
</dbReference>
<dbReference type="Proteomes" id="UP000094256">
    <property type="component" value="Plasmid unnamed"/>
</dbReference>
<organism evidence="2 3">
    <name type="scientific">Sphingomonas panacis</name>
    <dbReference type="NCBI Taxonomy" id="1560345"/>
    <lineage>
        <taxon>Bacteria</taxon>
        <taxon>Pseudomonadati</taxon>
        <taxon>Pseudomonadota</taxon>
        <taxon>Alphaproteobacteria</taxon>
        <taxon>Sphingomonadales</taxon>
        <taxon>Sphingomonadaceae</taxon>
        <taxon>Sphingomonas</taxon>
    </lineage>
</organism>
<dbReference type="KEGG" id="span:AWL63_24360"/>
<evidence type="ECO:0000256" key="1">
    <source>
        <dbReference type="SAM" id="MobiDB-lite"/>
    </source>
</evidence>
<keyword evidence="3" id="KW-1185">Reference proteome</keyword>
<evidence type="ECO:0000313" key="3">
    <source>
        <dbReference type="Proteomes" id="UP000094256"/>
    </source>
</evidence>
<accession>A0A1B3ZIM8</accession>
<sequence length="92" mass="9943">MATQAAAATTAERMRMMAEWQEKAGLLAGSMAEALLARLPAAHTTDAMFDALLERLQGLSEAERRMLSRTPHSSSSPPPPSARQTRHAIATR</sequence>
<gene>
    <name evidence="2" type="ORF">AWL63_24360</name>
</gene>